<name>A0AAU8GTQ8_9VIRU</name>
<protein>
    <recommendedName>
        <fullName evidence="3">Phage protein</fullName>
    </recommendedName>
</protein>
<evidence type="ECO:0000313" key="2">
    <source>
        <dbReference type="EMBL" id="XCH45269.1"/>
    </source>
</evidence>
<organism evidence="2">
    <name type="scientific">Pseudomonas phage PACT201</name>
    <dbReference type="NCBI Taxonomy" id="3230130"/>
    <lineage>
        <taxon>Viruses</taxon>
    </lineage>
</organism>
<keyword evidence="1" id="KW-0812">Transmembrane</keyword>
<keyword evidence="1" id="KW-1133">Transmembrane helix</keyword>
<evidence type="ECO:0000256" key="1">
    <source>
        <dbReference type="SAM" id="Phobius"/>
    </source>
</evidence>
<proteinExistence type="predicted"/>
<sequence>MGYGWFSSASIVVVIGISFVIFSWASGCIFFIDGSGISEKIDKG</sequence>
<dbReference type="EMBL" id="PP931175">
    <property type="protein sequence ID" value="XCH45269.1"/>
    <property type="molecule type" value="Genomic_DNA"/>
</dbReference>
<feature type="transmembrane region" description="Helical" evidence="1">
    <location>
        <begin position="6"/>
        <end position="32"/>
    </location>
</feature>
<keyword evidence="1" id="KW-0472">Membrane</keyword>
<reference evidence="2" key="1">
    <citation type="submission" date="2024-06" db="EMBL/GenBank/DDBJ databases">
        <authorList>
            <person name="Yerushalmy O."/>
            <person name="Alkalay-Oren S."/>
            <person name="Coppenhagn-Glazer S."/>
            <person name="Hazan R."/>
        </authorList>
    </citation>
    <scope>NUCLEOTIDE SEQUENCE</scope>
</reference>
<evidence type="ECO:0008006" key="3">
    <source>
        <dbReference type="Google" id="ProtNLM"/>
    </source>
</evidence>
<accession>A0AAU8GTQ8</accession>